<dbReference type="EMBL" id="JACRTB010000013">
    <property type="protein sequence ID" value="MBC8576655.1"/>
    <property type="molecule type" value="Genomic_DNA"/>
</dbReference>
<reference evidence="1 2" key="1">
    <citation type="submission" date="2020-08" db="EMBL/GenBank/DDBJ databases">
        <title>Genome public.</title>
        <authorList>
            <person name="Liu C."/>
            <person name="Sun Q."/>
        </authorList>
    </citation>
    <scope>NUCLEOTIDE SEQUENCE [LARGE SCALE GENOMIC DNA]</scope>
    <source>
        <strain evidence="1 2">BX1</strain>
    </source>
</reference>
<comment type="caution">
    <text evidence="1">The sequence shown here is derived from an EMBL/GenBank/DDBJ whole genome shotgun (WGS) entry which is preliminary data.</text>
</comment>
<organism evidence="1 2">
    <name type="scientific">Yanshouia hominis</name>
    <dbReference type="NCBI Taxonomy" id="2763673"/>
    <lineage>
        <taxon>Bacteria</taxon>
        <taxon>Bacillati</taxon>
        <taxon>Bacillota</taxon>
        <taxon>Clostridia</taxon>
        <taxon>Eubacteriales</taxon>
        <taxon>Oscillospiraceae</taxon>
        <taxon>Yanshouia</taxon>
    </lineage>
</organism>
<protein>
    <submittedName>
        <fullName evidence="1">Uncharacterized protein</fullName>
    </submittedName>
</protein>
<dbReference type="RefSeq" id="WP_262400161.1">
    <property type="nucleotide sequence ID" value="NZ_JACRTB010000013.1"/>
</dbReference>
<evidence type="ECO:0000313" key="2">
    <source>
        <dbReference type="Proteomes" id="UP000658131"/>
    </source>
</evidence>
<keyword evidence="2" id="KW-1185">Reference proteome</keyword>
<evidence type="ECO:0000313" key="1">
    <source>
        <dbReference type="EMBL" id="MBC8576655.1"/>
    </source>
</evidence>
<sequence length="60" mass="6760">MDKFVFDSGHDYEYAFYINDQLIIATNDDNFGLDCVFAASNYIPSKPGETARCEVTLVKS</sequence>
<gene>
    <name evidence="1" type="ORF">H8717_09600</name>
</gene>
<proteinExistence type="predicted"/>
<name>A0ABR7NKB8_9FIRM</name>
<accession>A0ABR7NKB8</accession>
<dbReference type="Proteomes" id="UP000658131">
    <property type="component" value="Unassembled WGS sequence"/>
</dbReference>